<name>A0ABD0JI63_9CAEN</name>
<dbReference type="EMBL" id="JACVVK020000435">
    <property type="protein sequence ID" value="KAK7474516.1"/>
    <property type="molecule type" value="Genomic_DNA"/>
</dbReference>
<protein>
    <submittedName>
        <fullName evidence="1">Uncharacterized protein</fullName>
    </submittedName>
</protein>
<gene>
    <name evidence="1" type="ORF">BaRGS_00034270</name>
</gene>
<keyword evidence="2" id="KW-1185">Reference proteome</keyword>
<evidence type="ECO:0000313" key="2">
    <source>
        <dbReference type="Proteomes" id="UP001519460"/>
    </source>
</evidence>
<comment type="caution">
    <text evidence="1">The sequence shown here is derived from an EMBL/GenBank/DDBJ whole genome shotgun (WGS) entry which is preliminary data.</text>
</comment>
<evidence type="ECO:0000313" key="1">
    <source>
        <dbReference type="EMBL" id="KAK7474516.1"/>
    </source>
</evidence>
<accession>A0ABD0JI63</accession>
<organism evidence="1 2">
    <name type="scientific">Batillaria attramentaria</name>
    <dbReference type="NCBI Taxonomy" id="370345"/>
    <lineage>
        <taxon>Eukaryota</taxon>
        <taxon>Metazoa</taxon>
        <taxon>Spiralia</taxon>
        <taxon>Lophotrochozoa</taxon>
        <taxon>Mollusca</taxon>
        <taxon>Gastropoda</taxon>
        <taxon>Caenogastropoda</taxon>
        <taxon>Sorbeoconcha</taxon>
        <taxon>Cerithioidea</taxon>
        <taxon>Batillariidae</taxon>
        <taxon>Batillaria</taxon>
    </lineage>
</organism>
<feature type="non-terminal residue" evidence="1">
    <location>
        <position position="1"/>
    </location>
</feature>
<dbReference type="Proteomes" id="UP001519460">
    <property type="component" value="Unassembled WGS sequence"/>
</dbReference>
<dbReference type="InterPro" id="IPR036770">
    <property type="entry name" value="Ankyrin_rpt-contain_sf"/>
</dbReference>
<dbReference type="Gene3D" id="1.25.40.20">
    <property type="entry name" value="Ankyrin repeat-containing domain"/>
    <property type="match status" value="1"/>
</dbReference>
<reference evidence="1 2" key="1">
    <citation type="journal article" date="2023" name="Sci. Data">
        <title>Genome assembly of the Korean intertidal mud-creeper Batillaria attramentaria.</title>
        <authorList>
            <person name="Patra A.K."/>
            <person name="Ho P.T."/>
            <person name="Jun S."/>
            <person name="Lee S.J."/>
            <person name="Kim Y."/>
            <person name="Won Y.J."/>
        </authorList>
    </citation>
    <scope>NUCLEOTIDE SEQUENCE [LARGE SCALE GENOMIC DNA]</scope>
    <source>
        <strain evidence="1">Wonlab-2016</strain>
    </source>
</reference>
<proteinExistence type="predicted"/>
<dbReference type="AlphaFoldDB" id="A0ABD0JI63"/>
<sequence>YRTLFSLPRVYSYNSLTYNHTTEPVNAIWTHDTTTHAMEEAHLQNQGDHVVHNNHQDNSVQRREAELLETVQDGRWERVTQIVQEGVSPQCRDTVIEEAVQRGQWGCVFVLAQLGISPGQSELALRQAVSQNQWENVPKLVKSSNRPELTDLALREAVNRSQWSCVRHLLKLELLTNDQRDFICNEAISLGHFDCAVELLRQGVSPLNSQWIVFEVFMGKKWRLIVEMLRQGRCLSKEERKLVFSAAVRFRQWEAFKEVLQYQRPSDQTVNEAMTAAVKTLDHDFLQTLIRSTRNGLRVFKQLCLKEQWSMPTACCVCVNLCRQEGDLAFLVAATHDLWTFALHLYEEESVSKNSRRFALRRATKRGIWHLVVQMASRGVTEQSERRRAFLGVVRQGEWSWALKLLDAGVNVKKRDVRFTVKTCLCLKLWQGVVEVCIRFDRNTIGKRLVRRVLQTAIRNREFDNFVKLWNALKVIYWTDFVQSLIQRAFESRRYKFVQKLCQCRELLCGFEIADVAIEEAANAKKWNFIRNIIDSGARCISVQRFLQIVETIVNTPTSWKRAVPVLDQAYKDDELYASELLDEAPDSLDGSALADWCLKRSFTNLSLLIRLLSKDWCRVDAELEDHPEAIYTDLKEAGFNMAANNQQWDTALKCLKHLEPNDVDLDSIWVSPHVIAKCKETGLSKWVVHLAMCCDDWEAVEAEMETCSDQDLIDYTATRAARADEWNLVTVLLGKMF</sequence>
<dbReference type="SUPFAM" id="SSF48403">
    <property type="entry name" value="Ankyrin repeat"/>
    <property type="match status" value="1"/>
</dbReference>